<comment type="pathway">
    <text evidence="2">Antibiotic biosynthesis.</text>
</comment>
<dbReference type="InterPro" id="IPR001227">
    <property type="entry name" value="Ac_transferase_dom_sf"/>
</dbReference>
<dbReference type="InterPro" id="IPR054514">
    <property type="entry name" value="RhiE-like_linker"/>
</dbReference>
<dbReference type="InterPro" id="IPR015083">
    <property type="entry name" value="NorB/c/GfsB-D-like_docking"/>
</dbReference>
<proteinExistence type="predicted"/>
<dbReference type="CDD" id="cd00833">
    <property type="entry name" value="PKS"/>
    <property type="match status" value="2"/>
</dbReference>
<feature type="region of interest" description="C-terminal hotdog fold" evidence="10">
    <location>
        <begin position="1129"/>
        <end position="1265"/>
    </location>
</feature>
<feature type="compositionally biased region" description="Basic and acidic residues" evidence="11">
    <location>
        <begin position="1269"/>
        <end position="1280"/>
    </location>
</feature>
<dbReference type="InterPro" id="IPR018201">
    <property type="entry name" value="Ketoacyl_synth_AS"/>
</dbReference>
<evidence type="ECO:0000256" key="9">
    <source>
        <dbReference type="ARBA" id="ARBA00023315"/>
    </source>
</evidence>
<feature type="active site" description="Proton donor; for dehydratase activity" evidence="10">
    <location>
        <position position="2515"/>
    </location>
</feature>
<dbReference type="InterPro" id="IPR016036">
    <property type="entry name" value="Malonyl_transacylase_ACP-bd"/>
</dbReference>
<feature type="region of interest" description="Disordered" evidence="11">
    <location>
        <begin position="1260"/>
        <end position="1310"/>
    </location>
</feature>
<dbReference type="PROSITE" id="PS00606">
    <property type="entry name" value="KS3_1"/>
    <property type="match status" value="2"/>
</dbReference>
<feature type="region of interest" description="Disordered" evidence="11">
    <location>
        <begin position="1829"/>
        <end position="1850"/>
    </location>
</feature>
<dbReference type="PANTHER" id="PTHR43775:SF51">
    <property type="entry name" value="INACTIVE PHENOLPHTHIOCEROL SYNTHESIS POLYKETIDE SYNTHASE TYPE I PKS1-RELATED"/>
    <property type="match status" value="1"/>
</dbReference>
<comment type="cofactor">
    <cofactor evidence="1">
        <name>pantetheine 4'-phosphate</name>
        <dbReference type="ChEBI" id="CHEBI:47942"/>
    </cofactor>
</comment>
<feature type="domain" description="Ketosynthase family 3 (KS3)" evidence="13">
    <location>
        <begin position="33"/>
        <end position="459"/>
    </location>
</feature>
<dbReference type="InterPro" id="IPR013968">
    <property type="entry name" value="PKS_KR"/>
</dbReference>
<feature type="region of interest" description="Disordered" evidence="11">
    <location>
        <begin position="460"/>
        <end position="536"/>
    </location>
</feature>
<comment type="caution">
    <text evidence="15">The sequence shown here is derived from an EMBL/GenBank/DDBJ whole genome shotgun (WGS) entry which is preliminary data.</text>
</comment>
<evidence type="ECO:0000256" key="5">
    <source>
        <dbReference type="ARBA" id="ARBA00022679"/>
    </source>
</evidence>
<dbReference type="InterPro" id="IPR032821">
    <property type="entry name" value="PKS_assoc"/>
</dbReference>
<sequence length="3237" mass="337601">MADGKELRDYLKQVAAELHRTRGRLGELESAAREPIAVVGMACRYPGGVQSPDDLWRLVAEGRDAIGPFPTDRGWDLASLYDPDPSKEGTCYVREGGFLDDVASFDAGFFGISPREAHSMDPQQRLLLESSWEALERAGIDTLTLKGSRTGVFAGVSQQDYATLLTATEGRIDGHGSTGVSNSVLSGRISYVLGLEGPALTVDTACSSSLVALHLAVRSLRAGECDLALAGGVTVISTPDVHVMLSRQGSLAPDGRCKAFGAVADGAGWSEGAGVLVVERLSDALRHGHPVLAVVRGTAVNQDGASNGLSAPHGPSQQRVIRDALADAGLTAADIDAVEAHGTGTRLGDPIEADALLATYGAARPDGRPLWLGSLKSNIGHTQAAAGVGGVIKMVQALRERVLPKTLHVDEPTPFVDWSAGTVRLLDDSRPWPDGDGPGRAAVSSFGVSGTNAHIILEQAPPATAPEEAPTGPVRPREADTAPDHAAAASGAPSTGASSTEAPSSGAPSTGAPTTGAPVPGTGPTDSSPAPQSSATAAPFPAVLSARGAAALRAQARRLADHLTDRSGLGVTDVEFSLATTRTPLDQRAAVLAADRDTLLAGLDALAGGRPHDALAEGAAVTGRTAFVLPGQGSQWLGMGRELLDTEPVFAEHARRCAAAVRELVDWDVLAVLRGEPGDIDPDRIDVIQPVLFTVMVSLARTWQAYGVAPDAVVGHSQGEIAAAHLAGGLGLEDAVRVVVLRSRALRTLTVRGGMASVLLPEEQVRARLTPFADRLWIAAVNGPASVALTGDPDACDAFVAACRADGVQARRIPGAGSPGHSPHVEALREQLTAELAGLAPRSGDVPFYSTVTGGPFDTAGLDAAYWCRNMREPVRFEPAVRALLADGHRLFVEPSPHPVLVTSLQQCAEADDHEVTVTGTLRRGEGGPGRLRTALAHAWTGGAPVAWPRVFADTGARRVDLPTYAFQRTRHWPEGPRRHADVTAAGLGPLHHPLLGAAVRLADDDGAVLTGRIAPHDHPWLAGYRIGDRAVLPGTAFVELAVLAGDQVGCGRIEELTLHTPLPLPTDAAVALQVRIGADRGGRRTLAVHACTAASGTDGPWTVHATGTLVPEAGAPAEDLTAWPPPGATPVPVDALYEGLAAVGFAYGPERRLLGALWRTDDTVYAEVALPAAQHPEAARFGLHPALSEAALHALYALGDSRDMAVPFSWGGVELHATGAARLRIRLTRTGESTVALLLTDTTGAPVATADALLLRPADPAGLLTEPPAERLDRVEPRPAPRPARARRTAATGEGDGDPGSLRGRLTPLTETERTRLLLRLVRDTAAAALGHTDADSVEATRPFKELGFDSLTAVDFRNRLATATGLRLPVSVVFDHPSPRRMVRALYAELFDDAPATPEAARAVPAGRSAADGEPLAIVGMACRFPGGVTTPDELWQLLAEGRDGITGFPRDRGWRAQDAARGGFLDDVAGFDPGFFGITPREALTMDPQQRLLLETSWEAIEHAGIDPTTLRSTRTGVYVGAAGLGYSLLFPPGSEQLAGYTVTGTATSVISGRVAYVLGLEGPAVTVDTACSSSLVALHDAVQALRSGQCDLALAGGVCVMPNESLFADFERQGGLAPDGRCKAFADAADGTGWSEGVGLLLVERLSDALHHGHPVLAVVRGSAVNQDGASNGLTAPNGQAQQRVIRDALADAGLTAGEIDAVEAHGTGTRLGDPIEAHALLTTYGQDRERPLYLGSLKSNIGHTMSAAGVGGVIKTVLAMRHGQLPRTLHVDAPSQQIDWSAGSVELLTESRPWPETGRPRRAGVSSFGISGTNAHVVLEQAPADGTPEAAPGDSADGTTSDAARDVLGAPAGTSRSWPLLLSAHDAAALRDQAARLLDTLASDPALTALDLAHSLATTRAALDHRAAATVRDRADATAALTAVAAGEQPVGLLRDTAREGALAVLFTGQGAQRFGMGRELYAAHPVFAGTFDAVCVHLDPHLPRPLAEIVFGTGTQDPDPEAVHRTEYTQPALFAFETALYRLLESWGVRADYLFGHSVGEITAAHLADVMTLPDACRLIAARGRLMQRLPHDGAMLAVAVDEKRAAEAAEDHPDVVVAAVNAPGSVVLSGPAEALTALREDFAGQDVRARFLTVSHAFHSPLMEPMLDDFARVVAGLDLRPPRIPVVSDLTGELLTPEQACSPDYWVRHVRETVRFADGVRTLAAEGVTVLLEAGPDGVLTGSAQSCLDADDEPPVCVAAQRKDTPEDETLVTAVARAHLAGITVDRSAVFAGTGARRVDLPTYPFQRTPYWPEPRPAAATGDLTALGLSPAGHPLLGARVTSAADGTTLFTGELSTAAQPWLTDHAVLDTPLFPGTGFVELALWAGRQLDCAHLDELTQAAPLLIPADTPVQLQVTVGPPDDTGHRALSVHSRTEPDGPWTTHAEGTLAQRPPATPTAPPLTAWPPPDAEPVDLTTFYEDLIDHGFTYGPAFRGLTQVRRHGTEVFAEVRLPEAAGTGFTVHPALLDAAMHSLAFRPSAPTTGGPLLPFAWRGVTDHALGATALRVHVRDEAEDRVAVELTDPSGRPVASVAALHMRAASTGGFETTRVRPEWLLRTEWLPLDTTAPGGRPPTRFAVLGDPTAYTHVEPLLRTAGSVERHADLDALSGAGTPPDAVVVPLPPAEPTAAAARDAVHRVLGLLQRWTTDPAFAASQLVLCTSGAVRASADETLTDPAGAAVWALARSAQLENPGSVLLIDHGPDATTPLPRAVAHALHLDEPQLALRADGTHVPRLTRLAPTGTATGPWPTTGTVLVTGATGTLGRLVARHLVVRHGVRDLLLAARRGGDAPGMEDLLAELTELGADVRLAACDVTDRAALAALLETAPELKAVVHTAGTVDDATLTALTPDQVDAVLPVKTAAVEHLHELTADRDLDAFVVFSSLAGTMGGAGQANYAAANAFADAVCARRAAAGLPALSLAWGPWQRGEGMTAGVADSDLKRIARVGLRQLDPREGMALFDAALTTGESLAVPVRLDTSALDPGSPTTPVLLRALAAGPRADGTARAVPAAGLRERLLPLSAPDRASALVELVRAEAATAAGLPTADAVPAGKPFQNLGFDSLMAVDLRNRLSALTGLRLPATLVFDHPTPKDLAALLHERLDLTPAQAPDPALLALESLEQSLRAPADDPARRASLTLRLRVLLTKLEEAPATTDPAASPADDATDTDLTTASTEELLSLIGDEFGIR</sequence>
<evidence type="ECO:0000259" key="14">
    <source>
        <dbReference type="PROSITE" id="PS52019"/>
    </source>
</evidence>
<feature type="region of interest" description="C-terminal hotdog fold" evidence="10">
    <location>
        <begin position="2457"/>
        <end position="2593"/>
    </location>
</feature>
<reference evidence="15 16" key="1">
    <citation type="submission" date="2024-06" db="EMBL/GenBank/DDBJ databases">
        <title>The Natural Products Discovery Center: Release of the First 8490 Sequenced Strains for Exploring Actinobacteria Biosynthetic Diversity.</title>
        <authorList>
            <person name="Kalkreuter E."/>
            <person name="Kautsar S.A."/>
            <person name="Yang D."/>
            <person name="Bader C.D."/>
            <person name="Teijaro C.N."/>
            <person name="Fluegel L."/>
            <person name="Davis C.M."/>
            <person name="Simpson J.R."/>
            <person name="Lauterbach L."/>
            <person name="Steele A.D."/>
            <person name="Gui C."/>
            <person name="Meng S."/>
            <person name="Li G."/>
            <person name="Viehrig K."/>
            <person name="Ye F."/>
            <person name="Su P."/>
            <person name="Kiefer A.F."/>
            <person name="Nichols A."/>
            <person name="Cepeda A.J."/>
            <person name="Yan W."/>
            <person name="Fan B."/>
            <person name="Jiang Y."/>
            <person name="Adhikari A."/>
            <person name="Zheng C.-J."/>
            <person name="Schuster L."/>
            <person name="Cowan T.M."/>
            <person name="Smanski M.J."/>
            <person name="Chevrette M.G."/>
            <person name="De Carvalho L.P.S."/>
            <person name="Shen B."/>
        </authorList>
    </citation>
    <scope>NUCLEOTIDE SEQUENCE [LARGE SCALE GENOMIC DNA]</scope>
    <source>
        <strain evidence="15 16">NPDC006434</strain>
    </source>
</reference>
<dbReference type="EMBL" id="JBEXPZ010000062">
    <property type="protein sequence ID" value="MET9850005.1"/>
    <property type="molecule type" value="Genomic_DNA"/>
</dbReference>
<evidence type="ECO:0000256" key="4">
    <source>
        <dbReference type="ARBA" id="ARBA00022553"/>
    </source>
</evidence>
<dbReference type="SUPFAM" id="SSF52151">
    <property type="entry name" value="FabD/lysophospholipase-like"/>
    <property type="match status" value="2"/>
</dbReference>
<dbReference type="PANTHER" id="PTHR43775">
    <property type="entry name" value="FATTY ACID SYNTHASE"/>
    <property type="match status" value="1"/>
</dbReference>
<dbReference type="SMART" id="SM00827">
    <property type="entry name" value="PKS_AT"/>
    <property type="match status" value="2"/>
</dbReference>
<dbReference type="Pfam" id="PF14765">
    <property type="entry name" value="PS-DH"/>
    <property type="match status" value="2"/>
</dbReference>
<dbReference type="Pfam" id="PF00109">
    <property type="entry name" value="ketoacyl-synt"/>
    <property type="match status" value="2"/>
</dbReference>
<dbReference type="PROSITE" id="PS52004">
    <property type="entry name" value="KS3_2"/>
    <property type="match status" value="2"/>
</dbReference>
<evidence type="ECO:0000256" key="7">
    <source>
        <dbReference type="ARBA" id="ARBA00023194"/>
    </source>
</evidence>
<keyword evidence="7" id="KW-0045">Antibiotic biosynthesis</keyword>
<feature type="active site" description="Proton acceptor; for dehydratase activity" evidence="10">
    <location>
        <position position="2353"/>
    </location>
</feature>
<dbReference type="InterPro" id="IPR014031">
    <property type="entry name" value="Ketoacyl_synth_C"/>
</dbReference>
<dbReference type="RefSeq" id="WP_355402895.1">
    <property type="nucleotide sequence ID" value="NZ_JBEXPZ010000062.1"/>
</dbReference>
<evidence type="ECO:0000256" key="3">
    <source>
        <dbReference type="ARBA" id="ARBA00022450"/>
    </source>
</evidence>
<evidence type="ECO:0000259" key="12">
    <source>
        <dbReference type="PROSITE" id="PS50075"/>
    </source>
</evidence>
<dbReference type="Pfam" id="PF21089">
    <property type="entry name" value="PKS_DH_N"/>
    <property type="match status" value="2"/>
</dbReference>
<dbReference type="PROSITE" id="PS50075">
    <property type="entry name" value="CARRIER"/>
    <property type="match status" value="2"/>
</dbReference>
<keyword evidence="6" id="KW-0677">Repeat</keyword>
<evidence type="ECO:0000256" key="2">
    <source>
        <dbReference type="ARBA" id="ARBA00004792"/>
    </source>
</evidence>
<dbReference type="SUPFAM" id="SSF47336">
    <property type="entry name" value="ACP-like"/>
    <property type="match status" value="2"/>
</dbReference>
<dbReference type="Pfam" id="PF22336">
    <property type="entry name" value="RhiE-like_linker"/>
    <property type="match status" value="1"/>
</dbReference>
<evidence type="ECO:0000313" key="16">
    <source>
        <dbReference type="Proteomes" id="UP001550210"/>
    </source>
</evidence>
<dbReference type="CDD" id="cd08956">
    <property type="entry name" value="KR_3_FAS_SDR_x"/>
    <property type="match status" value="1"/>
</dbReference>
<dbReference type="InterPro" id="IPR020807">
    <property type="entry name" value="PKS_DH"/>
</dbReference>
<keyword evidence="8" id="KW-0511">Multifunctional enzyme</keyword>
<comment type="caution">
    <text evidence="10">Lacks conserved residue(s) required for the propagation of feature annotation.</text>
</comment>
<dbReference type="InterPro" id="IPR016035">
    <property type="entry name" value="Acyl_Trfase/lysoPLipase"/>
</dbReference>
<dbReference type="Gene3D" id="3.40.50.720">
    <property type="entry name" value="NAD(P)-binding Rossmann-like Domain"/>
    <property type="match status" value="1"/>
</dbReference>
<name>A0ABV2V853_9ACTN</name>
<dbReference type="Pfam" id="PF02801">
    <property type="entry name" value="Ketoacyl-synt_C"/>
    <property type="match status" value="2"/>
</dbReference>
<dbReference type="Pfam" id="PF08990">
    <property type="entry name" value="Docking"/>
    <property type="match status" value="1"/>
</dbReference>
<dbReference type="SMART" id="SM00825">
    <property type="entry name" value="PKS_KS"/>
    <property type="match status" value="2"/>
</dbReference>
<dbReference type="InterPro" id="IPR049551">
    <property type="entry name" value="PKS_DH_C"/>
</dbReference>
<dbReference type="SUPFAM" id="SSF55048">
    <property type="entry name" value="Probable ACP-binding domain of malonyl-CoA ACP transacylase"/>
    <property type="match status" value="2"/>
</dbReference>
<evidence type="ECO:0000256" key="1">
    <source>
        <dbReference type="ARBA" id="ARBA00001957"/>
    </source>
</evidence>
<dbReference type="InterPro" id="IPR049900">
    <property type="entry name" value="PKS_mFAS_DH"/>
</dbReference>
<dbReference type="Pfam" id="PF00550">
    <property type="entry name" value="PP-binding"/>
    <property type="match status" value="2"/>
</dbReference>
<dbReference type="SUPFAM" id="SSF51735">
    <property type="entry name" value="NAD(P)-binding Rossmann-fold domains"/>
    <property type="match status" value="2"/>
</dbReference>
<feature type="domain" description="Ketosynthase family 3 (KS3)" evidence="13">
    <location>
        <begin position="1415"/>
        <end position="1826"/>
    </location>
</feature>
<feature type="compositionally biased region" description="Pro residues" evidence="11">
    <location>
        <begin position="2441"/>
        <end position="2454"/>
    </location>
</feature>
<dbReference type="SMART" id="SM00826">
    <property type="entry name" value="PKS_DH"/>
    <property type="match status" value="2"/>
</dbReference>
<dbReference type="SUPFAM" id="SSF53901">
    <property type="entry name" value="Thiolase-like"/>
    <property type="match status" value="2"/>
</dbReference>
<keyword evidence="4" id="KW-0597">Phosphoprotein</keyword>
<dbReference type="Gene3D" id="3.40.47.10">
    <property type="match status" value="2"/>
</dbReference>
<feature type="domain" description="Carrier" evidence="12">
    <location>
        <begin position="1317"/>
        <end position="1392"/>
    </location>
</feature>
<feature type="domain" description="Carrier" evidence="12">
    <location>
        <begin position="3075"/>
        <end position="3150"/>
    </location>
</feature>
<dbReference type="Pfam" id="PF16197">
    <property type="entry name" value="KAsynt_C_assoc"/>
    <property type="match status" value="2"/>
</dbReference>
<feature type="domain" description="PKS/mFAS DH" evidence="14">
    <location>
        <begin position="993"/>
        <end position="1265"/>
    </location>
</feature>
<dbReference type="InterPro" id="IPR009081">
    <property type="entry name" value="PP-bd_ACP"/>
</dbReference>
<dbReference type="InterPro" id="IPR020806">
    <property type="entry name" value="PKS_PP-bd"/>
</dbReference>
<feature type="domain" description="PKS/mFAS DH" evidence="14">
    <location>
        <begin position="2321"/>
        <end position="2593"/>
    </location>
</feature>
<dbReference type="InterPro" id="IPR016039">
    <property type="entry name" value="Thiolase-like"/>
</dbReference>
<keyword evidence="5" id="KW-0808">Transferase</keyword>
<evidence type="ECO:0000313" key="15">
    <source>
        <dbReference type="EMBL" id="MET9850005.1"/>
    </source>
</evidence>
<dbReference type="InterPro" id="IPR036736">
    <property type="entry name" value="ACP-like_sf"/>
</dbReference>
<dbReference type="Gene3D" id="3.30.70.3290">
    <property type="match status" value="2"/>
</dbReference>
<dbReference type="Pfam" id="PF00698">
    <property type="entry name" value="Acyl_transf_1"/>
    <property type="match status" value="2"/>
</dbReference>
<keyword evidence="9" id="KW-0012">Acyltransferase</keyword>
<dbReference type="InterPro" id="IPR057326">
    <property type="entry name" value="KR_dom"/>
</dbReference>
<dbReference type="SMART" id="SM00823">
    <property type="entry name" value="PKS_PP"/>
    <property type="match status" value="2"/>
</dbReference>
<dbReference type="InterPro" id="IPR049552">
    <property type="entry name" value="PKS_DH_N"/>
</dbReference>
<dbReference type="Gene3D" id="3.40.366.10">
    <property type="entry name" value="Malonyl-Coenzyme A Acyl Carrier Protein, domain 2"/>
    <property type="match status" value="2"/>
</dbReference>
<evidence type="ECO:0000256" key="6">
    <source>
        <dbReference type="ARBA" id="ARBA00022737"/>
    </source>
</evidence>
<feature type="compositionally biased region" description="Low complexity" evidence="11">
    <location>
        <begin position="486"/>
        <end position="536"/>
    </location>
</feature>
<dbReference type="InterPro" id="IPR014030">
    <property type="entry name" value="Ketoacyl_synth_N"/>
</dbReference>
<dbReference type="InterPro" id="IPR020841">
    <property type="entry name" value="PKS_Beta-ketoAc_synthase_dom"/>
</dbReference>
<dbReference type="Proteomes" id="UP001550210">
    <property type="component" value="Unassembled WGS sequence"/>
</dbReference>
<dbReference type="InterPro" id="IPR014043">
    <property type="entry name" value="Acyl_transferase_dom"/>
</dbReference>
<evidence type="ECO:0000256" key="10">
    <source>
        <dbReference type="PROSITE-ProRule" id="PRU01363"/>
    </source>
</evidence>
<keyword evidence="3" id="KW-0596">Phosphopantetheine</keyword>
<dbReference type="Gene3D" id="1.10.1200.10">
    <property type="entry name" value="ACP-like"/>
    <property type="match status" value="2"/>
</dbReference>
<keyword evidence="16" id="KW-1185">Reference proteome</keyword>
<dbReference type="Pfam" id="PF08659">
    <property type="entry name" value="KR"/>
    <property type="match status" value="1"/>
</dbReference>
<evidence type="ECO:0000256" key="8">
    <source>
        <dbReference type="ARBA" id="ARBA00023268"/>
    </source>
</evidence>
<organism evidence="15 16">
    <name type="scientific">Streptomyces ossamyceticus</name>
    <dbReference type="NCBI Taxonomy" id="249581"/>
    <lineage>
        <taxon>Bacteria</taxon>
        <taxon>Bacillati</taxon>
        <taxon>Actinomycetota</taxon>
        <taxon>Actinomycetes</taxon>
        <taxon>Kitasatosporales</taxon>
        <taxon>Streptomycetaceae</taxon>
        <taxon>Streptomyces</taxon>
    </lineage>
</organism>
<gene>
    <name evidence="15" type="ORF">ABZZ21_36755</name>
</gene>
<dbReference type="InterPro" id="IPR050091">
    <property type="entry name" value="PKS_NRPS_Biosynth_Enz"/>
</dbReference>
<feature type="region of interest" description="Disordered" evidence="11">
    <location>
        <begin position="2407"/>
        <end position="2454"/>
    </location>
</feature>
<dbReference type="SMART" id="SM00822">
    <property type="entry name" value="PKS_KR"/>
    <property type="match status" value="1"/>
</dbReference>
<dbReference type="InterPro" id="IPR042104">
    <property type="entry name" value="PKS_dehydratase_sf"/>
</dbReference>
<feature type="region of interest" description="N-terminal hotdog fold" evidence="10">
    <location>
        <begin position="2321"/>
        <end position="2443"/>
    </location>
</feature>
<evidence type="ECO:0000256" key="11">
    <source>
        <dbReference type="SAM" id="MobiDB-lite"/>
    </source>
</evidence>
<dbReference type="SMART" id="SM01294">
    <property type="entry name" value="PKS_PP_betabranch"/>
    <property type="match status" value="1"/>
</dbReference>
<evidence type="ECO:0000259" key="13">
    <source>
        <dbReference type="PROSITE" id="PS52004"/>
    </source>
</evidence>
<dbReference type="Gene3D" id="3.10.129.110">
    <property type="entry name" value="Polyketide synthase dehydratase"/>
    <property type="match status" value="2"/>
</dbReference>
<feature type="region of interest" description="N-terminal hotdog fold" evidence="10">
    <location>
        <begin position="993"/>
        <end position="1117"/>
    </location>
</feature>
<dbReference type="PROSITE" id="PS52019">
    <property type="entry name" value="PKS_MFAS_DH"/>
    <property type="match status" value="2"/>
</dbReference>
<dbReference type="InterPro" id="IPR036291">
    <property type="entry name" value="NAD(P)-bd_dom_sf"/>
</dbReference>
<accession>A0ABV2V853</accession>
<feature type="compositionally biased region" description="Low complexity" evidence="11">
    <location>
        <begin position="460"/>
        <end position="471"/>
    </location>
</feature>
<protein>
    <submittedName>
        <fullName evidence="15">SDR family NAD(P)-dependent oxidoreductase</fullName>
    </submittedName>
</protein>